<dbReference type="InterPro" id="IPR006141">
    <property type="entry name" value="Intein_N"/>
</dbReference>
<keyword evidence="4" id="KW-1185">Reference proteome</keyword>
<dbReference type="GO" id="GO:0016539">
    <property type="term" value="P:intein-mediated protein splicing"/>
    <property type="evidence" value="ECO:0007669"/>
    <property type="project" value="InterPro"/>
</dbReference>
<dbReference type="AlphaFoldDB" id="A0A1N7QBB2"/>
<dbReference type="Gene3D" id="2.170.16.10">
    <property type="entry name" value="Hedgehog/Intein (Hint) domain"/>
    <property type="match status" value="1"/>
</dbReference>
<organism evidence="3 4">
    <name type="scientific">Chryseobacterium ureilyticum</name>
    <dbReference type="NCBI Taxonomy" id="373668"/>
    <lineage>
        <taxon>Bacteria</taxon>
        <taxon>Pseudomonadati</taxon>
        <taxon>Bacteroidota</taxon>
        <taxon>Flavobacteriia</taxon>
        <taxon>Flavobacteriales</taxon>
        <taxon>Weeksellaceae</taxon>
        <taxon>Chryseobacterium group</taxon>
        <taxon>Chryseobacterium</taxon>
    </lineage>
</organism>
<dbReference type="OrthoDB" id="603864at2"/>
<keyword evidence="1" id="KW-1133">Transmembrane helix</keyword>
<gene>
    <name evidence="3" type="ORF">SAMN05421786_108204</name>
</gene>
<dbReference type="SMART" id="SM00306">
    <property type="entry name" value="HintN"/>
    <property type="match status" value="1"/>
</dbReference>
<accession>A0A1N7QBB2</accession>
<evidence type="ECO:0000256" key="1">
    <source>
        <dbReference type="SAM" id="Phobius"/>
    </source>
</evidence>
<proteinExistence type="predicted"/>
<feature type="domain" description="Hint" evidence="2">
    <location>
        <begin position="280"/>
        <end position="374"/>
    </location>
</feature>
<dbReference type="CDD" id="cd00081">
    <property type="entry name" value="Hint"/>
    <property type="match status" value="1"/>
</dbReference>
<keyword evidence="1" id="KW-0472">Membrane</keyword>
<keyword evidence="1" id="KW-0812">Transmembrane</keyword>
<sequence length="561" mass="61628">MEEEQYLTEKHYLVCDKGVAPKQMKVTSQDFVTFSGDKAATELDTLKGNNFVCLGSVAFMAGAVAGIAVGICAMIPGPGWLVAAIIAAAILAAVAIGLIKCKAAASQRIWTNTSQKFSIQDHKTLTLSSIMVCPAEGGTITAKETVWEAWGSAALTNLGHVANFAFGFLAGRGAVGMVGGAAGATTAAGVTGARQTAVTFGREFTRQFANTARKELIEQFTFKGFKNASLFCKTMRGLGIGGAYYEQYNIWSSDKDVLEKLKDSGVSLVLGIFAAKGATLVCFPAGTKVHTPNGMQNIEDLYEGDLVLTYNETTKQQEYKPIFTKHERFTQQMLSLELPTGEFVRVTPEHRFFCNDEWIEAGSLKAGDLLHLKGGDYTTVISIEVLPHYEKVYNFDIEDNENYYVTEDGILVHNGYKPEAGSPEHRAQAWEDYQERGGEWSKDRWDKTYDANMQNANKGNAAADSYHNEIGWGSREQTVKVKIDGEEVNRRLDIADVDAKMGVEVKSGNYFSRTDDIKYEILRDKQLVKDGWDIEWRIEGGASQPLIDELKAAGIKVTHIK</sequence>
<dbReference type="InterPro" id="IPR030934">
    <property type="entry name" value="Intein_C"/>
</dbReference>
<dbReference type="SUPFAM" id="SSF51294">
    <property type="entry name" value="Hedgehog/intein (Hint) domain"/>
    <property type="match status" value="1"/>
</dbReference>
<dbReference type="Proteomes" id="UP000186744">
    <property type="component" value="Unassembled WGS sequence"/>
</dbReference>
<dbReference type="PROSITE" id="PS50817">
    <property type="entry name" value="INTEIN_N_TER"/>
    <property type="match status" value="1"/>
</dbReference>
<dbReference type="InterPro" id="IPR003587">
    <property type="entry name" value="Hint_dom_N"/>
</dbReference>
<dbReference type="NCBIfam" id="TIGR01445">
    <property type="entry name" value="intein_Nterm"/>
    <property type="match status" value="1"/>
</dbReference>
<dbReference type="NCBIfam" id="TIGR01443">
    <property type="entry name" value="intein_Cterm"/>
    <property type="match status" value="1"/>
</dbReference>
<name>A0A1N7QBB2_9FLAO</name>
<reference evidence="4" key="1">
    <citation type="submission" date="2017-01" db="EMBL/GenBank/DDBJ databases">
        <authorList>
            <person name="Varghese N."/>
            <person name="Submissions S."/>
        </authorList>
    </citation>
    <scope>NUCLEOTIDE SEQUENCE [LARGE SCALE GENOMIC DNA]</scope>
    <source>
        <strain evidence="4">DSM 18017</strain>
    </source>
</reference>
<feature type="transmembrane region" description="Helical" evidence="1">
    <location>
        <begin position="51"/>
        <end position="74"/>
    </location>
</feature>
<dbReference type="STRING" id="373668.SAMN05421786_108204"/>
<dbReference type="RefSeq" id="WP_084184590.1">
    <property type="nucleotide sequence ID" value="NZ_FTOL01000008.1"/>
</dbReference>
<dbReference type="Pfam" id="PF14107">
    <property type="entry name" value="DUF4280"/>
    <property type="match status" value="1"/>
</dbReference>
<dbReference type="EMBL" id="FTOL01000008">
    <property type="protein sequence ID" value="SIT20141.1"/>
    <property type="molecule type" value="Genomic_DNA"/>
</dbReference>
<dbReference type="Pfam" id="PF07591">
    <property type="entry name" value="PT-HINT"/>
    <property type="match status" value="1"/>
</dbReference>
<dbReference type="InterPro" id="IPR036844">
    <property type="entry name" value="Hint_dom_sf"/>
</dbReference>
<feature type="transmembrane region" description="Helical" evidence="1">
    <location>
        <begin position="80"/>
        <end position="99"/>
    </location>
</feature>
<dbReference type="InterPro" id="IPR025460">
    <property type="entry name" value="DUF4280"/>
</dbReference>
<evidence type="ECO:0000259" key="2">
    <source>
        <dbReference type="SMART" id="SM00306"/>
    </source>
</evidence>
<protein>
    <submittedName>
        <fullName evidence="3">Intein C-terminal splicing region/intein N-terminal splicing region</fullName>
    </submittedName>
</protein>
<evidence type="ECO:0000313" key="3">
    <source>
        <dbReference type="EMBL" id="SIT20141.1"/>
    </source>
</evidence>
<evidence type="ECO:0000313" key="4">
    <source>
        <dbReference type="Proteomes" id="UP000186744"/>
    </source>
</evidence>